<name>A0A4Q2T6T3_9ACTN</name>
<proteinExistence type="predicted"/>
<gene>
    <name evidence="2" type="ORF">EUA94_00210</name>
</gene>
<dbReference type="Pfam" id="PF12277">
    <property type="entry name" value="DUF3618"/>
    <property type="match status" value="1"/>
</dbReference>
<keyword evidence="3" id="KW-1185">Reference proteome</keyword>
<evidence type="ECO:0000256" key="1">
    <source>
        <dbReference type="SAM" id="Phobius"/>
    </source>
</evidence>
<dbReference type="Proteomes" id="UP000291101">
    <property type="component" value="Unassembled WGS sequence"/>
</dbReference>
<keyword evidence="1" id="KW-0472">Membrane</keyword>
<keyword evidence="1" id="KW-0812">Transmembrane</keyword>
<protein>
    <submittedName>
        <fullName evidence="2">DUF3618 domain-containing protein</fullName>
    </submittedName>
</protein>
<dbReference type="OrthoDB" id="3786861at2"/>
<comment type="caution">
    <text evidence="2">The sequence shown here is derived from an EMBL/GenBank/DDBJ whole genome shotgun (WGS) entry which is preliminary data.</text>
</comment>
<dbReference type="RefSeq" id="WP_129423517.1">
    <property type="nucleotide sequence ID" value="NZ_SDWV01000001.1"/>
</dbReference>
<sequence length="86" mass="9171">MADQTDNARTPEQIEAEIEAQRAQLAGTVDELAAKLDVKAQAKDKVASLKDSATTDTGKPRPEVLAAAGSLVAMGLVLLLWRRRAD</sequence>
<dbReference type="InterPro" id="IPR022062">
    <property type="entry name" value="DUF3618"/>
</dbReference>
<keyword evidence="1" id="KW-1133">Transmembrane helix</keyword>
<dbReference type="EMBL" id="SDWV01000001">
    <property type="protein sequence ID" value="RYC14586.1"/>
    <property type="molecule type" value="Genomic_DNA"/>
</dbReference>
<evidence type="ECO:0000313" key="3">
    <source>
        <dbReference type="Proteomes" id="UP000291101"/>
    </source>
</evidence>
<dbReference type="AlphaFoldDB" id="A0A4Q2T6T3"/>
<evidence type="ECO:0000313" key="2">
    <source>
        <dbReference type="EMBL" id="RYC14586.1"/>
    </source>
</evidence>
<reference evidence="2 3" key="1">
    <citation type="submission" date="2019-01" db="EMBL/GenBank/DDBJ databases">
        <title>Novel species of Nocardioides.</title>
        <authorList>
            <person name="Liu Q."/>
            <person name="X Y.-H."/>
        </authorList>
    </citation>
    <scope>NUCLEOTIDE SEQUENCE [LARGE SCALE GENOMIC DNA]</scope>
    <source>
        <strain evidence="2 3">HLT2-9</strain>
    </source>
</reference>
<feature type="transmembrane region" description="Helical" evidence="1">
    <location>
        <begin position="64"/>
        <end position="81"/>
    </location>
</feature>
<organism evidence="2 3">
    <name type="scientific">Nocardioides zhouii</name>
    <dbReference type="NCBI Taxonomy" id="1168729"/>
    <lineage>
        <taxon>Bacteria</taxon>
        <taxon>Bacillati</taxon>
        <taxon>Actinomycetota</taxon>
        <taxon>Actinomycetes</taxon>
        <taxon>Propionibacteriales</taxon>
        <taxon>Nocardioidaceae</taxon>
        <taxon>Nocardioides</taxon>
    </lineage>
</organism>
<accession>A0A4Q2T6T3</accession>